<dbReference type="GO" id="GO:0045493">
    <property type="term" value="P:xylan catabolic process"/>
    <property type="evidence" value="ECO:0007669"/>
    <property type="project" value="UniProtKB-KW"/>
</dbReference>
<dbReference type="PANTHER" id="PTHR38050">
    <property type="match status" value="1"/>
</dbReference>
<reference evidence="12" key="1">
    <citation type="journal article" date="2020" name="Stud. Mycol.">
        <title>101 Dothideomycetes genomes: a test case for predicting lifestyles and emergence of pathogens.</title>
        <authorList>
            <person name="Haridas S."/>
            <person name="Albert R."/>
            <person name="Binder M."/>
            <person name="Bloem J."/>
            <person name="Labutti K."/>
            <person name="Salamov A."/>
            <person name="Andreopoulos B."/>
            <person name="Baker S."/>
            <person name="Barry K."/>
            <person name="Bills G."/>
            <person name="Bluhm B."/>
            <person name="Cannon C."/>
            <person name="Castanera R."/>
            <person name="Culley D."/>
            <person name="Daum C."/>
            <person name="Ezra D."/>
            <person name="Gonzalez J."/>
            <person name="Henrissat B."/>
            <person name="Kuo A."/>
            <person name="Liang C."/>
            <person name="Lipzen A."/>
            <person name="Lutzoni F."/>
            <person name="Magnuson J."/>
            <person name="Mondo S."/>
            <person name="Nolan M."/>
            <person name="Ohm R."/>
            <person name="Pangilinan J."/>
            <person name="Park H.-J."/>
            <person name="Ramirez L."/>
            <person name="Alfaro M."/>
            <person name="Sun H."/>
            <person name="Tritt A."/>
            <person name="Yoshinaga Y."/>
            <person name="Zwiers L.-H."/>
            <person name="Turgeon B."/>
            <person name="Goodwin S."/>
            <person name="Spatafora J."/>
            <person name="Crous P."/>
            <person name="Grigoriev I."/>
        </authorList>
    </citation>
    <scope>NUCLEOTIDE SEQUENCE</scope>
    <source>
        <strain evidence="12">ATCC 36951</strain>
    </source>
</reference>
<keyword evidence="7" id="KW-0119">Carbohydrate metabolism</keyword>
<gene>
    <name evidence="12" type="ORF">M409DRAFT_60511</name>
</gene>
<dbReference type="Proteomes" id="UP000799537">
    <property type="component" value="Unassembled WGS sequence"/>
</dbReference>
<sequence length="325" mass="35631">MLVNITLIAVSFIVFATANNCDGSFPPGVGPTLTLNNVTLPSGRNFIYYLPQFYNGYNMHPAVFSFHGGARNATWQEDLTQLTNPYYNWQGISVYPQGAPRPSSDDDDDDDDDTGDTDADYQIGYWLSHPGKSNGGGLVNLLACNFTTASMFTAFASVSGAYYEDKLAIDGDPARDVPFLSFHGLNDTTIPYNGKPPKLEYSSAGELPKPVTYTGTFGIDDWLRKWFKINSLADSNGKVDVVNTTLYGGYVTQCVFGGPGSVNIIHYKENDLGHVWASLYPNTDCPSTNATRNLTKCPMGHYVFNATEVIIDYFNSFMQSGAITF</sequence>
<keyword evidence="3" id="KW-0964">Secreted</keyword>
<dbReference type="EMBL" id="ML993633">
    <property type="protein sequence ID" value="KAF2159733.1"/>
    <property type="molecule type" value="Genomic_DNA"/>
</dbReference>
<keyword evidence="6" id="KW-0378">Hydrolase</keyword>
<dbReference type="GO" id="GO:0005576">
    <property type="term" value="C:extracellular region"/>
    <property type="evidence" value="ECO:0007669"/>
    <property type="project" value="UniProtKB-SubCell"/>
</dbReference>
<evidence type="ECO:0000256" key="2">
    <source>
        <dbReference type="ARBA" id="ARBA00013091"/>
    </source>
</evidence>
<evidence type="ECO:0000256" key="7">
    <source>
        <dbReference type="ARBA" id="ARBA00023277"/>
    </source>
</evidence>
<feature type="compositionally biased region" description="Acidic residues" evidence="10">
    <location>
        <begin position="105"/>
        <end position="119"/>
    </location>
</feature>
<dbReference type="AlphaFoldDB" id="A0A6A6BYQ0"/>
<evidence type="ECO:0000256" key="4">
    <source>
        <dbReference type="ARBA" id="ARBA00022651"/>
    </source>
</evidence>
<evidence type="ECO:0000256" key="9">
    <source>
        <dbReference type="ARBA" id="ARBA00034075"/>
    </source>
</evidence>
<accession>A0A6A6BYQ0</accession>
<dbReference type="GeneID" id="54567774"/>
<keyword evidence="8" id="KW-0624">Polysaccharide degradation</keyword>
<evidence type="ECO:0000256" key="6">
    <source>
        <dbReference type="ARBA" id="ARBA00022801"/>
    </source>
</evidence>
<dbReference type="Gene3D" id="3.40.50.1820">
    <property type="entry name" value="alpha/beta hydrolase"/>
    <property type="match status" value="2"/>
</dbReference>
<evidence type="ECO:0000256" key="10">
    <source>
        <dbReference type="SAM" id="MobiDB-lite"/>
    </source>
</evidence>
<dbReference type="SUPFAM" id="SSF53474">
    <property type="entry name" value="alpha/beta-Hydrolases"/>
    <property type="match status" value="1"/>
</dbReference>
<name>A0A6A6BYQ0_ZASCE</name>
<evidence type="ECO:0000256" key="8">
    <source>
        <dbReference type="ARBA" id="ARBA00023326"/>
    </source>
</evidence>
<dbReference type="InterPro" id="IPR029058">
    <property type="entry name" value="AB_hydrolase_fold"/>
</dbReference>
<comment type="catalytic activity">
    <reaction evidence="9">
        <text>feruloyl-polysaccharide + H2O = ferulate + polysaccharide.</text>
        <dbReference type="EC" id="3.1.1.73"/>
    </reaction>
</comment>
<evidence type="ECO:0000256" key="11">
    <source>
        <dbReference type="SAM" id="SignalP"/>
    </source>
</evidence>
<dbReference type="InterPro" id="IPR043595">
    <property type="entry name" value="FaeB/C/D"/>
</dbReference>
<feature type="region of interest" description="Disordered" evidence="10">
    <location>
        <begin position="97"/>
        <end position="119"/>
    </location>
</feature>
<keyword evidence="13" id="KW-1185">Reference proteome</keyword>
<keyword evidence="5 11" id="KW-0732">Signal</keyword>
<dbReference type="RefSeq" id="XP_033660622.1">
    <property type="nucleotide sequence ID" value="XM_033814502.1"/>
</dbReference>
<organism evidence="12 13">
    <name type="scientific">Zasmidium cellare ATCC 36951</name>
    <dbReference type="NCBI Taxonomy" id="1080233"/>
    <lineage>
        <taxon>Eukaryota</taxon>
        <taxon>Fungi</taxon>
        <taxon>Dikarya</taxon>
        <taxon>Ascomycota</taxon>
        <taxon>Pezizomycotina</taxon>
        <taxon>Dothideomycetes</taxon>
        <taxon>Dothideomycetidae</taxon>
        <taxon>Mycosphaerellales</taxon>
        <taxon>Mycosphaerellaceae</taxon>
        <taxon>Zasmidium</taxon>
    </lineage>
</organism>
<dbReference type="OrthoDB" id="424610at2759"/>
<proteinExistence type="predicted"/>
<comment type="subcellular location">
    <subcellularLocation>
        <location evidence="1">Secreted</location>
    </subcellularLocation>
</comment>
<dbReference type="PANTHER" id="PTHR38050:SF2">
    <property type="entry name" value="FERULOYL ESTERASE C-RELATED"/>
    <property type="match status" value="1"/>
</dbReference>
<evidence type="ECO:0000256" key="3">
    <source>
        <dbReference type="ARBA" id="ARBA00022525"/>
    </source>
</evidence>
<evidence type="ECO:0000313" key="13">
    <source>
        <dbReference type="Proteomes" id="UP000799537"/>
    </source>
</evidence>
<evidence type="ECO:0000256" key="5">
    <source>
        <dbReference type="ARBA" id="ARBA00022729"/>
    </source>
</evidence>
<evidence type="ECO:0000256" key="1">
    <source>
        <dbReference type="ARBA" id="ARBA00004613"/>
    </source>
</evidence>
<keyword evidence="4" id="KW-0858">Xylan degradation</keyword>
<feature type="chain" id="PRO_5025549067" description="feruloyl esterase" evidence="11">
    <location>
        <begin position="19"/>
        <end position="325"/>
    </location>
</feature>
<protein>
    <recommendedName>
        <fullName evidence="2">feruloyl esterase</fullName>
        <ecNumber evidence="2">3.1.1.73</ecNumber>
    </recommendedName>
</protein>
<dbReference type="EC" id="3.1.1.73" evidence="2"/>
<feature type="signal peptide" evidence="11">
    <location>
        <begin position="1"/>
        <end position="18"/>
    </location>
</feature>
<evidence type="ECO:0000313" key="12">
    <source>
        <dbReference type="EMBL" id="KAF2159733.1"/>
    </source>
</evidence>
<dbReference type="GO" id="GO:0030600">
    <property type="term" value="F:feruloyl esterase activity"/>
    <property type="evidence" value="ECO:0007669"/>
    <property type="project" value="UniProtKB-EC"/>
</dbReference>